<dbReference type="OrthoDB" id="10582515at2759"/>
<dbReference type="Proteomes" id="UP000324897">
    <property type="component" value="Chromosome 2"/>
</dbReference>
<evidence type="ECO:0000256" key="1">
    <source>
        <dbReference type="SAM" id="MobiDB-lite"/>
    </source>
</evidence>
<dbReference type="Gramene" id="TVU24074">
    <property type="protein sequence ID" value="TVU24074"/>
    <property type="gene ID" value="EJB05_26470"/>
</dbReference>
<comment type="caution">
    <text evidence="2">The sequence shown here is derived from an EMBL/GenBank/DDBJ whole genome shotgun (WGS) entry which is preliminary data.</text>
</comment>
<dbReference type="AlphaFoldDB" id="A0A5J9UKW0"/>
<proteinExistence type="predicted"/>
<reference evidence="2 3" key="1">
    <citation type="journal article" date="2019" name="Sci. Rep.">
        <title>A high-quality genome of Eragrostis curvula grass provides insights into Poaceae evolution and supports new strategies to enhance forage quality.</title>
        <authorList>
            <person name="Carballo J."/>
            <person name="Santos B.A.C.M."/>
            <person name="Zappacosta D."/>
            <person name="Garbus I."/>
            <person name="Selva J.P."/>
            <person name="Gallo C.A."/>
            <person name="Diaz A."/>
            <person name="Albertini E."/>
            <person name="Caccamo M."/>
            <person name="Echenique V."/>
        </authorList>
    </citation>
    <scope>NUCLEOTIDE SEQUENCE [LARGE SCALE GENOMIC DNA]</scope>
    <source>
        <strain evidence="3">cv. Victoria</strain>
        <tissue evidence="2">Leaf</tissue>
    </source>
</reference>
<feature type="region of interest" description="Disordered" evidence="1">
    <location>
        <begin position="167"/>
        <end position="193"/>
    </location>
</feature>
<organism evidence="2 3">
    <name type="scientific">Eragrostis curvula</name>
    <name type="common">weeping love grass</name>
    <dbReference type="NCBI Taxonomy" id="38414"/>
    <lineage>
        <taxon>Eukaryota</taxon>
        <taxon>Viridiplantae</taxon>
        <taxon>Streptophyta</taxon>
        <taxon>Embryophyta</taxon>
        <taxon>Tracheophyta</taxon>
        <taxon>Spermatophyta</taxon>
        <taxon>Magnoliopsida</taxon>
        <taxon>Liliopsida</taxon>
        <taxon>Poales</taxon>
        <taxon>Poaceae</taxon>
        <taxon>PACMAD clade</taxon>
        <taxon>Chloridoideae</taxon>
        <taxon>Eragrostideae</taxon>
        <taxon>Eragrostidinae</taxon>
        <taxon>Eragrostis</taxon>
    </lineage>
</organism>
<dbReference type="EMBL" id="RWGY01000013">
    <property type="protein sequence ID" value="TVU24074.1"/>
    <property type="molecule type" value="Genomic_DNA"/>
</dbReference>
<feature type="non-terminal residue" evidence="2">
    <location>
        <position position="205"/>
    </location>
</feature>
<protein>
    <submittedName>
        <fullName evidence="2">Uncharacterized protein</fullName>
    </submittedName>
</protein>
<name>A0A5J9UKW0_9POAL</name>
<sequence length="205" mass="23185">MIALQKATFARSLLREGVQGERLVIDPMAGSSRMCSDKDLQKAQADLEDLVSRCPIPDEFKFPGGDEEEEDSNKKDDKKEEQKKGKLSKMRREDVDMLLSYQCPQLPEYKGLAKLEEENKDMYKDLRNLATMSQAFLAHYQEGILAAQEIVRDELKTKGYVTYKATDGEAGEEESTASRGPRGGGGRRRHRPGVNQAPVFFVWLH</sequence>
<evidence type="ECO:0000313" key="2">
    <source>
        <dbReference type="EMBL" id="TVU24074.1"/>
    </source>
</evidence>
<gene>
    <name evidence="2" type="ORF">EJB05_26470</name>
</gene>
<feature type="compositionally biased region" description="Basic and acidic residues" evidence="1">
    <location>
        <begin position="72"/>
        <end position="90"/>
    </location>
</feature>
<accession>A0A5J9UKW0</accession>
<keyword evidence="3" id="KW-1185">Reference proteome</keyword>
<dbReference type="PANTHER" id="PTHR36138:SF13">
    <property type="entry name" value="OS04G0604500 PROTEIN"/>
    <property type="match status" value="1"/>
</dbReference>
<evidence type="ECO:0000313" key="3">
    <source>
        <dbReference type="Proteomes" id="UP000324897"/>
    </source>
</evidence>
<dbReference type="PANTHER" id="PTHR36138">
    <property type="entry name" value="EXPRESSED PROTEIN-RELATED"/>
    <property type="match status" value="1"/>
</dbReference>
<feature type="region of interest" description="Disordered" evidence="1">
    <location>
        <begin position="55"/>
        <end position="90"/>
    </location>
</feature>